<organism evidence="1">
    <name type="scientific">Siphoviridae sp. ct3o911</name>
    <dbReference type="NCBI Taxonomy" id="2827560"/>
    <lineage>
        <taxon>Viruses</taxon>
        <taxon>Duplodnaviria</taxon>
        <taxon>Heunggongvirae</taxon>
        <taxon>Uroviricota</taxon>
        <taxon>Caudoviricetes</taxon>
    </lineage>
</organism>
<sequence>MAKFNCRFTSKPLTNLFLDWLVKYQYDFRREIHPGEDIVVVYCYSKVAETALVEWMNTHKAA</sequence>
<evidence type="ECO:0000313" key="1">
    <source>
        <dbReference type="EMBL" id="DAD70145.1"/>
    </source>
</evidence>
<dbReference type="EMBL" id="BK015861">
    <property type="protein sequence ID" value="DAD70145.1"/>
    <property type="molecule type" value="Genomic_DNA"/>
</dbReference>
<proteinExistence type="predicted"/>
<reference evidence="1" key="1">
    <citation type="journal article" date="2021" name="Proc. Natl. Acad. Sci. U.S.A.">
        <title>A Catalog of Tens of Thousands of Viruses from Human Metagenomes Reveals Hidden Associations with Chronic Diseases.</title>
        <authorList>
            <person name="Tisza M.J."/>
            <person name="Buck C.B."/>
        </authorList>
    </citation>
    <scope>NUCLEOTIDE SEQUENCE</scope>
    <source>
        <strain evidence="1">Ct3o911</strain>
    </source>
</reference>
<accession>A0A8S5LJN8</accession>
<protein>
    <submittedName>
        <fullName evidence="1">Uncharacterized protein</fullName>
    </submittedName>
</protein>
<name>A0A8S5LJN8_9CAUD</name>